<dbReference type="InterPro" id="IPR050473">
    <property type="entry name" value="A2M/Complement_sys"/>
</dbReference>
<evidence type="ECO:0000259" key="4">
    <source>
        <dbReference type="SMART" id="SM01360"/>
    </source>
</evidence>
<evidence type="ECO:0000313" key="5">
    <source>
        <dbReference type="EMBL" id="GFS15996.1"/>
    </source>
</evidence>
<keyword evidence="2" id="KW-0882">Thioester bond</keyword>
<protein>
    <submittedName>
        <fullName evidence="5">Alpha-2-macroglobulin</fullName>
    </submittedName>
</protein>
<dbReference type="GO" id="GO:0005615">
    <property type="term" value="C:extracellular space"/>
    <property type="evidence" value="ECO:0007669"/>
    <property type="project" value="InterPro"/>
</dbReference>
<dbReference type="GO" id="GO:0004866">
    <property type="term" value="F:endopeptidase inhibitor activity"/>
    <property type="evidence" value="ECO:0007669"/>
    <property type="project" value="InterPro"/>
</dbReference>
<name>A0AAV4J5V6_9GAST</name>
<dbReference type="Gene3D" id="2.60.40.10">
    <property type="entry name" value="Immunoglobulins"/>
    <property type="match status" value="2"/>
</dbReference>
<dbReference type="SUPFAM" id="SSF48239">
    <property type="entry name" value="Terpenoid cyclases/Protein prenyltransferases"/>
    <property type="match status" value="1"/>
</dbReference>
<evidence type="ECO:0000256" key="2">
    <source>
        <dbReference type="ARBA" id="ARBA00022966"/>
    </source>
</evidence>
<dbReference type="InterPro" id="IPR047565">
    <property type="entry name" value="Alpha-macroglob_thiol-ester_cl"/>
</dbReference>
<comment type="caution">
    <text evidence="5">The sequence shown here is derived from an EMBL/GenBank/DDBJ whole genome shotgun (WGS) entry which is preliminary data.</text>
</comment>
<evidence type="ECO:0000256" key="3">
    <source>
        <dbReference type="ARBA" id="ARBA00023157"/>
    </source>
</evidence>
<keyword evidence="3" id="KW-1015">Disulfide bond</keyword>
<reference evidence="5 6" key="1">
    <citation type="journal article" date="2021" name="Elife">
        <title>Chloroplast acquisition without the gene transfer in kleptoplastic sea slugs, Plakobranchus ocellatus.</title>
        <authorList>
            <person name="Maeda T."/>
            <person name="Takahashi S."/>
            <person name="Yoshida T."/>
            <person name="Shimamura S."/>
            <person name="Takaki Y."/>
            <person name="Nagai Y."/>
            <person name="Toyoda A."/>
            <person name="Suzuki Y."/>
            <person name="Arimoto A."/>
            <person name="Ishii H."/>
            <person name="Satoh N."/>
            <person name="Nishiyama T."/>
            <person name="Hasebe M."/>
            <person name="Maruyama T."/>
            <person name="Minagawa J."/>
            <person name="Obokata J."/>
            <person name="Shigenobu S."/>
        </authorList>
    </citation>
    <scope>NUCLEOTIDE SEQUENCE [LARGE SCALE GENOMIC DNA]</scope>
</reference>
<sequence>MHIGVSDNHDNNPIPAIHDIFYMAVDKRSTLLQGGTALNIDTLKSAINYPNADDWSGTMPIVTNTAKRSQFRYLARSILQTVIYDEPSFAESKPQVRKDFPDTWLWGHAKSDPSGKFVQTVTLPDSITSWEVSAFAVSEKGISVAPAPTLLTAFRNFFLSLNLPYSVKRSEVFQLRVTVFNYNTGKITVSIEEQYDASNRVQYKMSIESSTFKHEHACLKWTNTHLQWTRQQPMALLADDSRFIRARRHNGTTVACKFIAYCKKGVSQAIVAIHESAEFVVLGGINKDGWYETTTTINGGSASTVQFRIGAVKAGYLKLKAKATDLTSGDYDEVHRDLLVQHDGVERISTINKIMSTRQEEKEVSETFKISWPREGISSGSKRIEVKVTGEIFGQALPNLNQLVIMPTGCGEQTMIKMAPNIFGLFYIQARKLEGLDKLMEGMTINMQTGYARQISNFRHLDGSYSVWGPEKSHVGSTW</sequence>
<dbReference type="PANTHER" id="PTHR11412:SF136">
    <property type="entry name" value="CD109 ANTIGEN"/>
    <property type="match status" value="1"/>
</dbReference>
<proteinExistence type="predicted"/>
<dbReference type="InterPro" id="IPR013783">
    <property type="entry name" value="Ig-like_fold"/>
</dbReference>
<dbReference type="InterPro" id="IPR001599">
    <property type="entry name" value="Macroglobln_a2"/>
</dbReference>
<dbReference type="PROSITE" id="PS00477">
    <property type="entry name" value="ALPHA_2_MACROGLOBULIN"/>
    <property type="match status" value="1"/>
</dbReference>
<gene>
    <name evidence="5" type="ORF">ElyMa_003202600</name>
</gene>
<dbReference type="EMBL" id="BMAT01006598">
    <property type="protein sequence ID" value="GFS15996.1"/>
    <property type="molecule type" value="Genomic_DNA"/>
</dbReference>
<dbReference type="Gene3D" id="2.20.130.20">
    <property type="match status" value="1"/>
</dbReference>
<dbReference type="Pfam" id="PF00207">
    <property type="entry name" value="A2M"/>
    <property type="match status" value="1"/>
</dbReference>
<feature type="domain" description="Alpha-2-macroglobulin" evidence="4">
    <location>
        <begin position="103"/>
        <end position="191"/>
    </location>
</feature>
<dbReference type="InterPro" id="IPR019742">
    <property type="entry name" value="MacrogloblnA2_CS"/>
</dbReference>
<dbReference type="SMART" id="SM01419">
    <property type="entry name" value="Thiol-ester_cl"/>
    <property type="match status" value="1"/>
</dbReference>
<keyword evidence="1" id="KW-0732">Signal</keyword>
<evidence type="ECO:0000313" key="6">
    <source>
        <dbReference type="Proteomes" id="UP000762676"/>
    </source>
</evidence>
<dbReference type="SMART" id="SM01360">
    <property type="entry name" value="A2M"/>
    <property type="match status" value="1"/>
</dbReference>
<organism evidence="5 6">
    <name type="scientific">Elysia marginata</name>
    <dbReference type="NCBI Taxonomy" id="1093978"/>
    <lineage>
        <taxon>Eukaryota</taxon>
        <taxon>Metazoa</taxon>
        <taxon>Spiralia</taxon>
        <taxon>Lophotrochozoa</taxon>
        <taxon>Mollusca</taxon>
        <taxon>Gastropoda</taxon>
        <taxon>Heterobranchia</taxon>
        <taxon>Euthyneura</taxon>
        <taxon>Panpulmonata</taxon>
        <taxon>Sacoglossa</taxon>
        <taxon>Placobranchoidea</taxon>
        <taxon>Plakobranchidae</taxon>
        <taxon>Elysia</taxon>
    </lineage>
</organism>
<evidence type="ECO:0000256" key="1">
    <source>
        <dbReference type="ARBA" id="ARBA00022729"/>
    </source>
</evidence>
<dbReference type="AlphaFoldDB" id="A0AAV4J5V6"/>
<keyword evidence="6" id="KW-1185">Reference proteome</keyword>
<dbReference type="InterPro" id="IPR011626">
    <property type="entry name" value="Alpha-macroglobulin_TED"/>
</dbReference>
<dbReference type="Proteomes" id="UP000762676">
    <property type="component" value="Unassembled WGS sequence"/>
</dbReference>
<dbReference type="PANTHER" id="PTHR11412">
    <property type="entry name" value="MACROGLOBULIN / COMPLEMENT"/>
    <property type="match status" value="1"/>
</dbReference>
<dbReference type="Gene3D" id="1.50.10.20">
    <property type="match status" value="1"/>
</dbReference>
<dbReference type="InterPro" id="IPR008930">
    <property type="entry name" value="Terpenoid_cyclase/PrenylTrfase"/>
</dbReference>
<accession>A0AAV4J5V6</accession>
<dbReference type="Pfam" id="PF07678">
    <property type="entry name" value="TED_complement"/>
    <property type="match status" value="1"/>
</dbReference>